<dbReference type="STRING" id="1798525.A3G90_03110"/>
<dbReference type="SUPFAM" id="SSF63446">
    <property type="entry name" value="Type I dockerin domain"/>
    <property type="match status" value="1"/>
</dbReference>
<reference evidence="1 2" key="1">
    <citation type="journal article" date="2016" name="Nat. Commun.">
        <title>Thousands of microbial genomes shed light on interconnected biogeochemical processes in an aquifer system.</title>
        <authorList>
            <person name="Anantharaman K."/>
            <person name="Brown C.T."/>
            <person name="Hug L.A."/>
            <person name="Sharon I."/>
            <person name="Castelle C.J."/>
            <person name="Probst A.J."/>
            <person name="Thomas B.C."/>
            <person name="Singh A."/>
            <person name="Wilkins M.J."/>
            <person name="Karaoz U."/>
            <person name="Brodie E.L."/>
            <person name="Williams K.H."/>
            <person name="Hubbard S.S."/>
            <person name="Banfield J.F."/>
        </authorList>
    </citation>
    <scope>NUCLEOTIDE SEQUENCE [LARGE SCALE GENOMIC DNA]</scope>
</reference>
<evidence type="ECO:0000313" key="2">
    <source>
        <dbReference type="Proteomes" id="UP000177325"/>
    </source>
</evidence>
<evidence type="ECO:0008006" key="3">
    <source>
        <dbReference type="Google" id="ProtNLM"/>
    </source>
</evidence>
<dbReference type="InterPro" id="IPR036439">
    <property type="entry name" value="Dockerin_dom_sf"/>
</dbReference>
<dbReference type="GO" id="GO:0030246">
    <property type="term" value="F:carbohydrate binding"/>
    <property type="evidence" value="ECO:0007669"/>
    <property type="project" value="InterPro"/>
</dbReference>
<accession>A0A1F6FGN9</accession>
<gene>
    <name evidence="1" type="ORF">A3G90_03110</name>
</gene>
<dbReference type="PROSITE" id="PS00018">
    <property type="entry name" value="EF_HAND_1"/>
    <property type="match status" value="2"/>
</dbReference>
<dbReference type="AlphaFoldDB" id="A0A1F6FGN9"/>
<protein>
    <recommendedName>
        <fullName evidence="3">Dockerin domain-containing protein</fullName>
    </recommendedName>
</protein>
<dbReference type="SUPFAM" id="SSF49384">
    <property type="entry name" value="Carbohydrate-binding domain"/>
    <property type="match status" value="1"/>
</dbReference>
<dbReference type="GO" id="GO:0000272">
    <property type="term" value="P:polysaccharide catabolic process"/>
    <property type="evidence" value="ECO:0007669"/>
    <property type="project" value="InterPro"/>
</dbReference>
<sequence>MKRLVLLWQKIFKAKAVQKPTVKYMFPLVLGFAAIFAASVVSTETSYIKLVPSATSVLQGERFSIEVYASAHVPVNALDVTIDFSKDKVEILSVDKSQSVLTIWTQEPEITANTISFGGGTFRRGFVGEHLVATIKAEAKQTGQTEFLVSDAELLAGDGKGTPVEVATTGADSRTSFYIYDQNEDPAEISAKVGLNINADIDGDGKVTLKDISTFMAAWHSKSETHDFNNDGRMNFIDFSIILARSFTS</sequence>
<dbReference type="Gene3D" id="2.60.40.680">
    <property type="match status" value="1"/>
</dbReference>
<comment type="caution">
    <text evidence="1">The sequence shown here is derived from an EMBL/GenBank/DDBJ whole genome shotgun (WGS) entry which is preliminary data.</text>
</comment>
<dbReference type="InterPro" id="IPR008965">
    <property type="entry name" value="CBM2/CBM3_carb-bd_dom_sf"/>
</dbReference>
<name>A0A1F6FGN9_9BACT</name>
<dbReference type="InterPro" id="IPR018247">
    <property type="entry name" value="EF_Hand_1_Ca_BS"/>
</dbReference>
<evidence type="ECO:0000313" key="1">
    <source>
        <dbReference type="EMBL" id="OGG85027.1"/>
    </source>
</evidence>
<organism evidence="1 2">
    <name type="scientific">Candidatus Kaiserbacteria bacterium RIFCSPLOWO2_12_FULL_45_26</name>
    <dbReference type="NCBI Taxonomy" id="1798525"/>
    <lineage>
        <taxon>Bacteria</taxon>
        <taxon>Candidatus Kaiseribacteriota</taxon>
    </lineage>
</organism>
<proteinExistence type="predicted"/>
<dbReference type="Proteomes" id="UP000177325">
    <property type="component" value="Unassembled WGS sequence"/>
</dbReference>
<dbReference type="Gene3D" id="1.10.1330.10">
    <property type="entry name" value="Dockerin domain"/>
    <property type="match status" value="1"/>
</dbReference>
<dbReference type="EMBL" id="MFMM01000001">
    <property type="protein sequence ID" value="OGG85027.1"/>
    <property type="molecule type" value="Genomic_DNA"/>
</dbReference>